<dbReference type="InterPro" id="IPR026579">
    <property type="entry name" value="FtsQ"/>
</dbReference>
<evidence type="ECO:0000256" key="6">
    <source>
        <dbReference type="ARBA" id="ARBA00022989"/>
    </source>
</evidence>
<feature type="transmembrane region" description="Helical" evidence="9">
    <location>
        <begin position="76"/>
        <end position="96"/>
    </location>
</feature>
<name>A0AA90ZFS6_9RHOB</name>
<evidence type="ECO:0000256" key="8">
    <source>
        <dbReference type="ARBA" id="ARBA00023306"/>
    </source>
</evidence>
<dbReference type="PROSITE" id="PS51779">
    <property type="entry name" value="POTRA"/>
    <property type="match status" value="1"/>
</dbReference>
<dbReference type="PANTHER" id="PTHR35851">
    <property type="entry name" value="CELL DIVISION PROTEIN FTSQ"/>
    <property type="match status" value="1"/>
</dbReference>
<dbReference type="GO" id="GO:0032153">
    <property type="term" value="C:cell division site"/>
    <property type="evidence" value="ECO:0007669"/>
    <property type="project" value="UniProtKB-UniRule"/>
</dbReference>
<comment type="function">
    <text evidence="9">Essential cell division protein.</text>
</comment>
<keyword evidence="6 9" id="KW-1133">Transmembrane helix</keyword>
<keyword evidence="4 9" id="KW-0132">Cell division</keyword>
<dbReference type="PANTHER" id="PTHR35851:SF1">
    <property type="entry name" value="CELL DIVISION PROTEIN FTSQ"/>
    <property type="match status" value="1"/>
</dbReference>
<keyword evidence="8 9" id="KW-0131">Cell cycle</keyword>
<evidence type="ECO:0000256" key="2">
    <source>
        <dbReference type="ARBA" id="ARBA00022475"/>
    </source>
</evidence>
<evidence type="ECO:0000313" key="12">
    <source>
        <dbReference type="EMBL" id="NOE18269.1"/>
    </source>
</evidence>
<evidence type="ECO:0000256" key="5">
    <source>
        <dbReference type="ARBA" id="ARBA00022692"/>
    </source>
</evidence>
<evidence type="ECO:0000256" key="3">
    <source>
        <dbReference type="ARBA" id="ARBA00022519"/>
    </source>
</evidence>
<dbReference type="Pfam" id="PF03799">
    <property type="entry name" value="FtsQ_DivIB_C"/>
    <property type="match status" value="1"/>
</dbReference>
<organism evidence="12 13">
    <name type="scientific">Ruegeria atlantica</name>
    <dbReference type="NCBI Taxonomy" id="81569"/>
    <lineage>
        <taxon>Bacteria</taxon>
        <taxon>Pseudomonadati</taxon>
        <taxon>Pseudomonadota</taxon>
        <taxon>Alphaproteobacteria</taxon>
        <taxon>Rhodobacterales</taxon>
        <taxon>Roseobacteraceae</taxon>
        <taxon>Ruegeria</taxon>
    </lineage>
</organism>
<keyword evidence="5 9" id="KW-0812">Transmembrane</keyword>
<dbReference type="Gene3D" id="3.40.50.11690">
    <property type="entry name" value="Cell division protein FtsQ/DivIB"/>
    <property type="match status" value="1"/>
</dbReference>
<comment type="caution">
    <text evidence="12">The sequence shown here is derived from an EMBL/GenBank/DDBJ whole genome shotgun (WGS) entry which is preliminary data.</text>
</comment>
<accession>A0AA90ZFS6</accession>
<dbReference type="GO" id="GO:0005886">
    <property type="term" value="C:plasma membrane"/>
    <property type="evidence" value="ECO:0007669"/>
    <property type="project" value="UniProtKB-SubCell"/>
</dbReference>
<sequence>MRPLTASRSLEIHRSKPLAGPDADFASADTDSHEAEPLLRLRGARVFSRSARRSDPAPSRLSYRLQRWMLTPGIRLGVKVGLPICAIAAALGIFFASQDRRDALAAYIADVRTSIQERPEFMVNLMAIDGAGTDLSEDIREIVPLDFPISSWDLDVEQIRDTIIGLDPVKSATVRIRPGGILQVDVVERQPVIVWRTREGLELLDETGAHVKEATSRKDHADLPLIAGTGADDHVGEALELLLTSRSLGNRVRGLVRVGERRWDLVLDRGQRIMLPTERPVRALERVLAVNEVQDLLERDVAVVDMRLGQRPTIRMTKAASEDWWNTKVTVSNGQ</sequence>
<comment type="similarity">
    <text evidence="9">Belongs to the FtsQ/DivIB family. FtsQ subfamily.</text>
</comment>
<proteinExistence type="inferred from homology"/>
<reference evidence="12" key="1">
    <citation type="submission" date="2019-12" db="EMBL/GenBank/DDBJ databases">
        <title>Ruegeria JWLKs population differentiation of coral mucus and skeleton niches.</title>
        <authorList>
            <person name="Luo D."/>
        </authorList>
    </citation>
    <scope>NUCLEOTIDE SEQUENCE</scope>
    <source>
        <strain evidence="12">HKCCD6181</strain>
    </source>
</reference>
<evidence type="ECO:0000259" key="11">
    <source>
        <dbReference type="PROSITE" id="PS51779"/>
    </source>
</evidence>
<evidence type="ECO:0000256" key="4">
    <source>
        <dbReference type="ARBA" id="ARBA00022618"/>
    </source>
</evidence>
<dbReference type="Proteomes" id="UP000597886">
    <property type="component" value="Unassembled WGS sequence"/>
</dbReference>
<comment type="subcellular location">
    <subcellularLocation>
        <location evidence="9">Cell inner membrane</location>
        <topology evidence="9">Single-pass type II membrane protein</topology>
    </subcellularLocation>
    <subcellularLocation>
        <location evidence="1">Membrane</location>
    </subcellularLocation>
    <text evidence="9">Localizes to the division septum.</text>
</comment>
<keyword evidence="3 9" id="KW-0997">Cell inner membrane</keyword>
<gene>
    <name evidence="9" type="primary">ftsQ</name>
    <name evidence="12" type="ORF">GS634_09060</name>
</gene>
<evidence type="ECO:0000256" key="7">
    <source>
        <dbReference type="ARBA" id="ARBA00023136"/>
    </source>
</evidence>
<dbReference type="InterPro" id="IPR005548">
    <property type="entry name" value="Cell_div_FtsQ/DivIB_C"/>
</dbReference>
<keyword evidence="2 9" id="KW-1003">Cell membrane</keyword>
<protein>
    <recommendedName>
        <fullName evidence="9">Cell division protein FtsQ</fullName>
    </recommendedName>
</protein>
<feature type="region of interest" description="Disordered" evidence="10">
    <location>
        <begin position="1"/>
        <end position="33"/>
    </location>
</feature>
<dbReference type="EMBL" id="WVRA01000002">
    <property type="protein sequence ID" value="NOE18269.1"/>
    <property type="molecule type" value="Genomic_DNA"/>
</dbReference>
<dbReference type="InterPro" id="IPR045335">
    <property type="entry name" value="FtsQ_C_sf"/>
</dbReference>
<evidence type="ECO:0000313" key="13">
    <source>
        <dbReference type="Proteomes" id="UP000597886"/>
    </source>
</evidence>
<evidence type="ECO:0000256" key="1">
    <source>
        <dbReference type="ARBA" id="ARBA00004370"/>
    </source>
</evidence>
<evidence type="ECO:0000256" key="9">
    <source>
        <dbReference type="HAMAP-Rule" id="MF_00911"/>
    </source>
</evidence>
<dbReference type="InterPro" id="IPR034746">
    <property type="entry name" value="POTRA"/>
</dbReference>
<dbReference type="GO" id="GO:0043093">
    <property type="term" value="P:FtsZ-dependent cytokinesis"/>
    <property type="evidence" value="ECO:0007669"/>
    <property type="project" value="UniProtKB-UniRule"/>
</dbReference>
<feature type="domain" description="POTRA" evidence="11">
    <location>
        <begin position="121"/>
        <end position="189"/>
    </location>
</feature>
<evidence type="ECO:0000256" key="10">
    <source>
        <dbReference type="SAM" id="MobiDB-lite"/>
    </source>
</evidence>
<dbReference type="GO" id="GO:0090529">
    <property type="term" value="P:cell septum assembly"/>
    <property type="evidence" value="ECO:0007669"/>
    <property type="project" value="InterPro"/>
</dbReference>
<dbReference type="HAMAP" id="MF_00911">
    <property type="entry name" value="FtsQ_subfam"/>
    <property type="match status" value="1"/>
</dbReference>
<dbReference type="RefSeq" id="WP_171329670.1">
    <property type="nucleotide sequence ID" value="NZ_WVRA01000002.1"/>
</dbReference>
<dbReference type="AlphaFoldDB" id="A0AA90ZFS6"/>
<keyword evidence="7 9" id="KW-0472">Membrane</keyword>